<sequence length="91" mass="10582">MVSNVEAAKSDLEVGQKQREGFMYKIKLDNAASELADFREWFDYLSHKCCETNDTCSEMLALYSLCRIKTWVLGERPRCAVGNLQIRALWW</sequence>
<name>A0ACC0HJ84_9ERIC</name>
<evidence type="ECO:0000313" key="1">
    <source>
        <dbReference type="EMBL" id="KAI8013280.1"/>
    </source>
</evidence>
<evidence type="ECO:0000313" key="2">
    <source>
        <dbReference type="Proteomes" id="UP001060215"/>
    </source>
</evidence>
<keyword evidence="2" id="KW-1185">Reference proteome</keyword>
<reference evidence="1 2" key="1">
    <citation type="journal article" date="2022" name="Plant J.">
        <title>Chromosome-level genome of Camellia lanceoleosa provides a valuable resource for understanding genome evolution and self-incompatibility.</title>
        <authorList>
            <person name="Gong W."/>
            <person name="Xiao S."/>
            <person name="Wang L."/>
            <person name="Liao Z."/>
            <person name="Chang Y."/>
            <person name="Mo W."/>
            <person name="Hu G."/>
            <person name="Li W."/>
            <person name="Zhao G."/>
            <person name="Zhu H."/>
            <person name="Hu X."/>
            <person name="Ji K."/>
            <person name="Xiang X."/>
            <person name="Song Q."/>
            <person name="Yuan D."/>
            <person name="Jin S."/>
            <person name="Zhang L."/>
        </authorList>
    </citation>
    <scope>NUCLEOTIDE SEQUENCE [LARGE SCALE GENOMIC DNA]</scope>
    <source>
        <strain evidence="1">SQ_2022a</strain>
    </source>
</reference>
<organism evidence="1 2">
    <name type="scientific">Camellia lanceoleosa</name>
    <dbReference type="NCBI Taxonomy" id="1840588"/>
    <lineage>
        <taxon>Eukaryota</taxon>
        <taxon>Viridiplantae</taxon>
        <taxon>Streptophyta</taxon>
        <taxon>Embryophyta</taxon>
        <taxon>Tracheophyta</taxon>
        <taxon>Spermatophyta</taxon>
        <taxon>Magnoliopsida</taxon>
        <taxon>eudicotyledons</taxon>
        <taxon>Gunneridae</taxon>
        <taxon>Pentapetalae</taxon>
        <taxon>asterids</taxon>
        <taxon>Ericales</taxon>
        <taxon>Theaceae</taxon>
        <taxon>Camellia</taxon>
    </lineage>
</organism>
<proteinExistence type="predicted"/>
<dbReference type="EMBL" id="CM045761">
    <property type="protein sequence ID" value="KAI8013280.1"/>
    <property type="molecule type" value="Genomic_DNA"/>
</dbReference>
<comment type="caution">
    <text evidence="1">The sequence shown here is derived from an EMBL/GenBank/DDBJ whole genome shotgun (WGS) entry which is preliminary data.</text>
</comment>
<accession>A0ACC0HJ84</accession>
<gene>
    <name evidence="1" type="ORF">LOK49_LG05G01977</name>
</gene>
<dbReference type="Proteomes" id="UP001060215">
    <property type="component" value="Chromosome 4"/>
</dbReference>
<protein>
    <submittedName>
        <fullName evidence="1">Uncharacterized protein</fullName>
    </submittedName>
</protein>